<evidence type="ECO:0000313" key="1">
    <source>
        <dbReference type="EMBL" id="SNR54923.1"/>
    </source>
</evidence>
<dbReference type="AlphaFoldDB" id="A0A238X8R1"/>
<dbReference type="InterPro" id="IPR039421">
    <property type="entry name" value="Type_1_exporter"/>
</dbReference>
<gene>
    <name evidence="1" type="ORF">SAMN06265355_10453</name>
</gene>
<dbReference type="GO" id="GO:0015421">
    <property type="term" value="F:ABC-type oligopeptide transporter activity"/>
    <property type="evidence" value="ECO:0007669"/>
    <property type="project" value="TreeGrafter"/>
</dbReference>
<accession>A0A238X8R1</accession>
<evidence type="ECO:0000313" key="2">
    <source>
        <dbReference type="Proteomes" id="UP000198420"/>
    </source>
</evidence>
<keyword evidence="2" id="KW-1185">Reference proteome</keyword>
<organism evidence="1 2">
    <name type="scientific">Actinomadura mexicana</name>
    <dbReference type="NCBI Taxonomy" id="134959"/>
    <lineage>
        <taxon>Bacteria</taxon>
        <taxon>Bacillati</taxon>
        <taxon>Actinomycetota</taxon>
        <taxon>Actinomycetes</taxon>
        <taxon>Streptosporangiales</taxon>
        <taxon>Thermomonosporaceae</taxon>
        <taxon>Actinomadura</taxon>
    </lineage>
</organism>
<dbReference type="EMBL" id="FZNP01000004">
    <property type="protein sequence ID" value="SNR54923.1"/>
    <property type="molecule type" value="Genomic_DNA"/>
</dbReference>
<protein>
    <recommendedName>
        <fullName evidence="3">ATP-binding cassette, subfamily B</fullName>
    </recommendedName>
</protein>
<dbReference type="PANTHER" id="PTHR43394:SF1">
    <property type="entry name" value="ATP-BINDING CASSETTE SUB-FAMILY B MEMBER 10, MITOCHONDRIAL"/>
    <property type="match status" value="1"/>
</dbReference>
<reference evidence="2" key="1">
    <citation type="submission" date="2017-06" db="EMBL/GenBank/DDBJ databases">
        <authorList>
            <person name="Varghese N."/>
            <person name="Submissions S."/>
        </authorList>
    </citation>
    <scope>NUCLEOTIDE SEQUENCE [LARGE SCALE GENOMIC DNA]</scope>
    <source>
        <strain evidence="2">DSM 44485</strain>
    </source>
</reference>
<evidence type="ECO:0008006" key="3">
    <source>
        <dbReference type="Google" id="ProtNLM"/>
    </source>
</evidence>
<dbReference type="Gene3D" id="3.40.50.300">
    <property type="entry name" value="P-loop containing nucleotide triphosphate hydrolases"/>
    <property type="match status" value="1"/>
</dbReference>
<dbReference type="Proteomes" id="UP000198420">
    <property type="component" value="Unassembled WGS sequence"/>
</dbReference>
<proteinExistence type="predicted"/>
<dbReference type="InterPro" id="IPR027417">
    <property type="entry name" value="P-loop_NTPase"/>
</dbReference>
<dbReference type="SUPFAM" id="SSF52540">
    <property type="entry name" value="P-loop containing nucleoside triphosphate hydrolases"/>
    <property type="match status" value="1"/>
</dbReference>
<sequence length="122" mass="13258">MFALGEADEATGVVLSGGQWKRVAPARALVREGRDLMILDEPGAGLDPEAEHEVHARMREHRRDGASLCISHRLSAVRDADRIVVLREGRIVEQGTHAALMAAGGGYARLFRLQASGYQEVT</sequence>
<dbReference type="PANTHER" id="PTHR43394">
    <property type="entry name" value="ATP-DEPENDENT PERMEASE MDL1, MITOCHONDRIAL"/>
    <property type="match status" value="1"/>
</dbReference>
<name>A0A238X8R1_9ACTN</name>